<dbReference type="Pfam" id="PF01554">
    <property type="entry name" value="MatE"/>
    <property type="match status" value="2"/>
</dbReference>
<evidence type="ECO:0000256" key="3">
    <source>
        <dbReference type="ARBA" id="ARBA00022106"/>
    </source>
</evidence>
<dbReference type="InterPro" id="IPR002528">
    <property type="entry name" value="MATE_fam"/>
</dbReference>
<dbReference type="AlphaFoldDB" id="A0A1S6IRY8"/>
<dbReference type="PANTHER" id="PTHR43823:SF3">
    <property type="entry name" value="MULTIDRUG EXPORT PROTEIN MEPA"/>
    <property type="match status" value="1"/>
</dbReference>
<keyword evidence="6 10" id="KW-0812">Transmembrane</keyword>
<dbReference type="InterPro" id="IPR045070">
    <property type="entry name" value="MATE_MepA-like"/>
</dbReference>
<dbReference type="RefSeq" id="WP_062469599.1">
    <property type="nucleotide sequence ID" value="NZ_BBYN01000014.1"/>
</dbReference>
<feature type="transmembrane region" description="Helical" evidence="10">
    <location>
        <begin position="139"/>
        <end position="160"/>
    </location>
</feature>
<evidence type="ECO:0000256" key="4">
    <source>
        <dbReference type="ARBA" id="ARBA00022448"/>
    </source>
</evidence>
<evidence type="ECO:0000256" key="1">
    <source>
        <dbReference type="ARBA" id="ARBA00004651"/>
    </source>
</evidence>
<evidence type="ECO:0000256" key="7">
    <source>
        <dbReference type="ARBA" id="ARBA00022989"/>
    </source>
</evidence>
<comment type="subcellular location">
    <subcellularLocation>
        <location evidence="1">Cell membrane</location>
        <topology evidence="1">Multi-pass membrane protein</topology>
    </subcellularLocation>
</comment>
<keyword evidence="9" id="KW-0046">Antibiotic resistance</keyword>
<feature type="transmembrane region" description="Helical" evidence="10">
    <location>
        <begin position="97"/>
        <end position="119"/>
    </location>
</feature>
<sequence length="456" mass="49407">MNKGESSRMGTEKVPRLMLQLAAPSVLAQLINILYNIVDRMYIGHIPNVGAMALTGLGISAPLVLIIAAFSLFVGGGGAPLAAIALGRNDKAEAEKILSNGATLLTLMAIILTVVFLIIKEPLLYLFGASEITFPYANEYSSIYIMGTLFVQYALGLNLFITSQGKTRRAMLAVLIGALSNIVLDPIFIFGFGMGVSGAAIATVISQALSALYVVRFLTSDRSTIRIRKKYLKPDWALIKRIISLGVSPFVMQATESAIVVVFNNGLLKFGGDLYVGSMAIMQSVMQLLTVPVSGFTQGVQPIISYNFGAEKYDRVRETVRYALIITVATTASYFLLVLLGPGIFAKVFTSDKELLNLVSGLLPIYMGGMWLFGVQMSAQMYFVGTGQAKKSLFIALLRKVIILIPLALFLPRFFGVMGIYYAEPIADMTSATTAGFLLYFTIKNLPKDISNKPIS</sequence>
<evidence type="ECO:0000256" key="6">
    <source>
        <dbReference type="ARBA" id="ARBA00022692"/>
    </source>
</evidence>
<dbReference type="GO" id="GO:0015297">
    <property type="term" value="F:antiporter activity"/>
    <property type="evidence" value="ECO:0007669"/>
    <property type="project" value="InterPro"/>
</dbReference>
<name>A0A1S6IRY8_9LACT</name>
<feature type="transmembrane region" description="Helical" evidence="10">
    <location>
        <begin position="426"/>
        <end position="443"/>
    </location>
</feature>
<keyword evidence="12" id="KW-1185">Reference proteome</keyword>
<dbReference type="GO" id="GO:0005886">
    <property type="term" value="C:plasma membrane"/>
    <property type="evidence" value="ECO:0007669"/>
    <property type="project" value="UniProtKB-SubCell"/>
</dbReference>
<evidence type="ECO:0000256" key="10">
    <source>
        <dbReference type="SAM" id="Phobius"/>
    </source>
</evidence>
<dbReference type="PIRSF" id="PIRSF006603">
    <property type="entry name" value="DinF"/>
    <property type="match status" value="1"/>
</dbReference>
<dbReference type="EMBL" id="CP019728">
    <property type="protein sequence ID" value="AQS54317.1"/>
    <property type="molecule type" value="Genomic_DNA"/>
</dbReference>
<comment type="similarity">
    <text evidence="2">Belongs to the multi antimicrobial extrusion (MATE) (TC 2.A.66.1) family. MepA subfamily.</text>
</comment>
<dbReference type="KEGG" id="jda:BW727_101993"/>
<feature type="transmembrane region" description="Helical" evidence="10">
    <location>
        <begin position="322"/>
        <end position="345"/>
    </location>
</feature>
<dbReference type="PANTHER" id="PTHR43823">
    <property type="entry name" value="SPORULATION PROTEIN YKVU"/>
    <property type="match status" value="1"/>
</dbReference>
<keyword evidence="5" id="KW-1003">Cell membrane</keyword>
<dbReference type="STRING" id="708126.BW727_101993"/>
<dbReference type="InterPro" id="IPR048279">
    <property type="entry name" value="MdtK-like"/>
</dbReference>
<evidence type="ECO:0000256" key="8">
    <source>
        <dbReference type="ARBA" id="ARBA00023136"/>
    </source>
</evidence>
<protein>
    <recommendedName>
        <fullName evidence="3">Multidrug export protein MepA</fullName>
    </recommendedName>
</protein>
<organism evidence="11 12">
    <name type="scientific">Jeotgalibaca dankookensis</name>
    <dbReference type="NCBI Taxonomy" id="708126"/>
    <lineage>
        <taxon>Bacteria</taxon>
        <taxon>Bacillati</taxon>
        <taxon>Bacillota</taxon>
        <taxon>Bacilli</taxon>
        <taxon>Lactobacillales</taxon>
        <taxon>Carnobacteriaceae</taxon>
        <taxon>Jeotgalibaca</taxon>
    </lineage>
</organism>
<dbReference type="CDD" id="cd13143">
    <property type="entry name" value="MATE_MepA_like"/>
    <property type="match status" value="1"/>
</dbReference>
<keyword evidence="7 10" id="KW-1133">Transmembrane helix</keyword>
<dbReference type="NCBIfam" id="TIGR00797">
    <property type="entry name" value="matE"/>
    <property type="match status" value="1"/>
</dbReference>
<dbReference type="InterPro" id="IPR051327">
    <property type="entry name" value="MATE_MepA_subfamily"/>
</dbReference>
<dbReference type="Proteomes" id="UP000188993">
    <property type="component" value="Chromosome"/>
</dbReference>
<evidence type="ECO:0000256" key="9">
    <source>
        <dbReference type="ARBA" id="ARBA00023251"/>
    </source>
</evidence>
<keyword evidence="4" id="KW-0813">Transport</keyword>
<dbReference type="OrthoDB" id="9811110at2"/>
<feature type="transmembrane region" description="Helical" evidence="10">
    <location>
        <begin position="199"/>
        <end position="219"/>
    </location>
</feature>
<evidence type="ECO:0000313" key="12">
    <source>
        <dbReference type="Proteomes" id="UP000188993"/>
    </source>
</evidence>
<evidence type="ECO:0000256" key="2">
    <source>
        <dbReference type="ARBA" id="ARBA00008417"/>
    </source>
</evidence>
<dbReference type="GO" id="GO:0042910">
    <property type="term" value="F:xenobiotic transmembrane transporter activity"/>
    <property type="evidence" value="ECO:0007669"/>
    <property type="project" value="InterPro"/>
</dbReference>
<evidence type="ECO:0000313" key="11">
    <source>
        <dbReference type="EMBL" id="AQS54317.1"/>
    </source>
</evidence>
<feature type="transmembrane region" description="Helical" evidence="10">
    <location>
        <begin position="397"/>
        <end position="420"/>
    </location>
</feature>
<gene>
    <name evidence="11" type="primary">mepA_4</name>
    <name evidence="11" type="ORF">BW727_101993</name>
</gene>
<feature type="transmembrane region" description="Helical" evidence="10">
    <location>
        <begin position="21"/>
        <end position="38"/>
    </location>
</feature>
<feature type="transmembrane region" description="Helical" evidence="10">
    <location>
        <begin position="172"/>
        <end position="193"/>
    </location>
</feature>
<dbReference type="GO" id="GO:0046677">
    <property type="term" value="P:response to antibiotic"/>
    <property type="evidence" value="ECO:0007669"/>
    <property type="project" value="UniProtKB-KW"/>
</dbReference>
<keyword evidence="8 10" id="KW-0472">Membrane</keyword>
<proteinExistence type="inferred from homology"/>
<reference evidence="11 12" key="1">
    <citation type="journal article" date="2014" name="Int. J. Syst. Evol. Microbiol.">
        <title>Jeotgalibaca dankookensis gen. nov., sp. nov., a member of the family Carnobacteriaceae, isolated from seujeot (Korean traditional food).</title>
        <authorList>
            <person name="Lee D.G."/>
            <person name="Trujillo M.E."/>
            <person name="Kang H."/>
            <person name="Ahn T.Y."/>
        </authorList>
    </citation>
    <scope>NUCLEOTIDE SEQUENCE [LARGE SCALE GENOMIC DNA]</scope>
    <source>
        <strain evidence="11 12">EX-07</strain>
    </source>
</reference>
<evidence type="ECO:0000256" key="5">
    <source>
        <dbReference type="ARBA" id="ARBA00022475"/>
    </source>
</evidence>
<feature type="transmembrane region" description="Helical" evidence="10">
    <location>
        <begin position="58"/>
        <end position="85"/>
    </location>
</feature>
<accession>A0A1S6IRY8</accession>